<reference evidence="2 3" key="1">
    <citation type="submission" date="2020-08" db="EMBL/GenBank/DDBJ databases">
        <title>Sequencing the genomes of 1000 actinobacteria strains.</title>
        <authorList>
            <person name="Klenk H.-P."/>
        </authorList>
    </citation>
    <scope>NUCLEOTIDE SEQUENCE [LARGE SCALE GENOMIC DNA]</scope>
    <source>
        <strain evidence="2 3">DSM 46887</strain>
    </source>
</reference>
<feature type="domain" description="Methyltransferase type 11" evidence="1">
    <location>
        <begin position="250"/>
        <end position="345"/>
    </location>
</feature>
<keyword evidence="2" id="KW-0808">Transferase</keyword>
<dbReference type="SUPFAM" id="SSF55729">
    <property type="entry name" value="Acyl-CoA N-acyltransferases (Nat)"/>
    <property type="match status" value="1"/>
</dbReference>
<accession>A0A7W9MES5</accession>
<name>A0A7W9MES5_9ACTN</name>
<dbReference type="EMBL" id="JACHMP010000001">
    <property type="protein sequence ID" value="MBB5818095.1"/>
    <property type="molecule type" value="Genomic_DNA"/>
</dbReference>
<dbReference type="SUPFAM" id="SSF53335">
    <property type="entry name" value="S-adenosyl-L-methionine-dependent methyltransferases"/>
    <property type="match status" value="1"/>
</dbReference>
<evidence type="ECO:0000259" key="1">
    <source>
        <dbReference type="Pfam" id="PF08241"/>
    </source>
</evidence>
<protein>
    <submittedName>
        <fullName evidence="2">SAM-dependent methyltransferase</fullName>
    </submittedName>
</protein>
<dbReference type="PANTHER" id="PTHR42912">
    <property type="entry name" value="METHYLTRANSFERASE"/>
    <property type="match status" value="1"/>
</dbReference>
<dbReference type="Proteomes" id="UP000540685">
    <property type="component" value="Unassembled WGS sequence"/>
</dbReference>
<organism evidence="2 3">
    <name type="scientific">Streptosporangium becharense</name>
    <dbReference type="NCBI Taxonomy" id="1816182"/>
    <lineage>
        <taxon>Bacteria</taxon>
        <taxon>Bacillati</taxon>
        <taxon>Actinomycetota</taxon>
        <taxon>Actinomycetes</taxon>
        <taxon>Streptosporangiales</taxon>
        <taxon>Streptosporangiaceae</taxon>
        <taxon>Streptosporangium</taxon>
    </lineage>
</organism>
<dbReference type="GO" id="GO:0032259">
    <property type="term" value="P:methylation"/>
    <property type="evidence" value="ECO:0007669"/>
    <property type="project" value="UniProtKB-KW"/>
</dbReference>
<dbReference type="Gene3D" id="3.40.50.150">
    <property type="entry name" value="Vaccinia Virus protein VP39"/>
    <property type="match status" value="1"/>
</dbReference>
<dbReference type="Pfam" id="PF08241">
    <property type="entry name" value="Methyltransf_11"/>
    <property type="match status" value="1"/>
</dbReference>
<dbReference type="AlphaFoldDB" id="A0A7W9MES5"/>
<dbReference type="InterPro" id="IPR050508">
    <property type="entry name" value="Methyltransf_Superfamily"/>
</dbReference>
<dbReference type="CDD" id="cd02440">
    <property type="entry name" value="AdoMet_MTases"/>
    <property type="match status" value="1"/>
</dbReference>
<keyword evidence="3" id="KW-1185">Reference proteome</keyword>
<dbReference type="Gene3D" id="3.40.630.30">
    <property type="match status" value="1"/>
</dbReference>
<dbReference type="InterPro" id="IPR016181">
    <property type="entry name" value="Acyl_CoA_acyltransferase"/>
</dbReference>
<dbReference type="GO" id="GO:0008757">
    <property type="term" value="F:S-adenosylmethionine-dependent methyltransferase activity"/>
    <property type="evidence" value="ECO:0007669"/>
    <property type="project" value="InterPro"/>
</dbReference>
<proteinExistence type="predicted"/>
<evidence type="ECO:0000313" key="2">
    <source>
        <dbReference type="EMBL" id="MBB5818095.1"/>
    </source>
</evidence>
<keyword evidence="2" id="KW-0489">Methyltransferase</keyword>
<dbReference type="RefSeq" id="WP_184547873.1">
    <property type="nucleotide sequence ID" value="NZ_JACHMP010000001.1"/>
</dbReference>
<dbReference type="InterPro" id="IPR029063">
    <property type="entry name" value="SAM-dependent_MTases_sf"/>
</dbReference>
<sequence>MSWREAGEDILDLRRRVFTDELGWPEEWIRHGRDAEGLHLCAFADGRMVAAISAYVYEPEAPELASVKLPEIDGPTVEIGKRVELPSHRGHLISAQIGTSMLRQICESLRPSRFFLIVRVKRFRHLIDRYARRRFVYHTEIGSGDDAIAVMKVDGEDALDEFYLKHRELTRDASAGEGAIPVPSLVRFLADNDRSDLLAAERLGAENNYLQPLSLDTEASRLTAQGRMILAEQLPRLASAPFPTAPASLLDIGTGTGEYLAAVTRENRFAGYRVHGIEPVPHLLARARSNFPQFEFRQGSAYLTGEPDSSHDVITANFLFVHLRSPDLALLEMRRVLKPGGLLYVVDVDDSSFSGPEVAQRMIESYDRDYIGDRVVMKDLPGRAGEFGFRLLDRFRTRLRNTGDREPLPGRDEIRLGVAEAWSLLSFVRSQPGIEPLFQEAREHCFGSGCEISMNLETQVYRLAP</sequence>
<gene>
    <name evidence="2" type="ORF">F4562_001157</name>
</gene>
<dbReference type="InterPro" id="IPR013216">
    <property type="entry name" value="Methyltransf_11"/>
</dbReference>
<evidence type="ECO:0000313" key="3">
    <source>
        <dbReference type="Proteomes" id="UP000540685"/>
    </source>
</evidence>
<comment type="caution">
    <text evidence="2">The sequence shown here is derived from an EMBL/GenBank/DDBJ whole genome shotgun (WGS) entry which is preliminary data.</text>
</comment>